<feature type="transmembrane region" description="Helical" evidence="1">
    <location>
        <begin position="200"/>
        <end position="222"/>
    </location>
</feature>
<feature type="transmembrane region" description="Helical" evidence="1">
    <location>
        <begin position="242"/>
        <end position="263"/>
    </location>
</feature>
<evidence type="ECO:0000256" key="1">
    <source>
        <dbReference type="SAM" id="Phobius"/>
    </source>
</evidence>
<keyword evidence="1" id="KW-0812">Transmembrane</keyword>
<reference evidence="2 3" key="1">
    <citation type="submission" date="2017-06" db="EMBL/GenBank/DDBJ databases">
        <title>Complete genome sequence of Nitrospirillum amazonense strain CBAmC, an endophytic nitrogen-fixing and plant growth-promoting bacterium, isolated from sugarcane.</title>
        <authorList>
            <person name="Schwab S."/>
            <person name="dos Santos Teixeira K.R."/>
            <person name="Simoes Araujo J.L."/>
            <person name="Soares Vidal M."/>
            <person name="Borges de Freitas H.R."/>
            <person name="Rivello Crivelaro A.L."/>
            <person name="Bueno de Camargo Nunes A."/>
            <person name="dos Santos C.M."/>
            <person name="Palmeira da Silva Rosa D."/>
            <person name="da Silva Padilha D."/>
            <person name="da Silva E."/>
            <person name="Araujo Terra L."/>
            <person name="Soares Mendes V."/>
            <person name="Farinelli L."/>
            <person name="Magalhaes Cruz L."/>
            <person name="Baldani J.I."/>
        </authorList>
    </citation>
    <scope>NUCLEOTIDE SEQUENCE [LARGE SCALE GENOMIC DNA]</scope>
    <source>
        <strain evidence="2 3">CBAmC</strain>
    </source>
</reference>
<sequence>MASNGQSIWGEVVDLYREVFAAPVRIARFLGMPAVFSLAAALFFQFRSIQYLGHEPDQEQWGEFGFIFLVLVVFQTWAHMRSLSAWGRWVRTGQEPVTFLQPGFGRNEWAATGWQILYFFMLLIALMVLMFARALITEPSVEDQAGPGVWLAVLAGAIAVGVLALHVTVRLGIGLMAVLAGETPAFSRYWRASSVLGWRLTGVVLLSQAALQLPCFLINRLLMGDWLTASTTSPPDVVVSLLWTLAMAVVNFICVALLGVALARAHRALSQDGTAALVLPAAGGQGR</sequence>
<feature type="transmembrane region" description="Helical" evidence="1">
    <location>
        <begin position="26"/>
        <end position="46"/>
    </location>
</feature>
<gene>
    <name evidence="2" type="ORF">Y958_20320</name>
</gene>
<accession>A0A248JWU0</accession>
<name>A0A248JWU0_9PROT</name>
<feature type="transmembrane region" description="Helical" evidence="1">
    <location>
        <begin position="116"/>
        <end position="136"/>
    </location>
</feature>
<evidence type="ECO:0000313" key="3">
    <source>
        <dbReference type="Proteomes" id="UP000197153"/>
    </source>
</evidence>
<keyword evidence="1" id="KW-1133">Transmembrane helix</keyword>
<dbReference type="AlphaFoldDB" id="A0A248JWU0"/>
<evidence type="ECO:0000313" key="2">
    <source>
        <dbReference type="EMBL" id="ASG23183.1"/>
    </source>
</evidence>
<keyword evidence="1" id="KW-0472">Membrane</keyword>
<organism evidence="2 3">
    <name type="scientific">Nitrospirillum viridazoti CBAmc</name>
    <dbReference type="NCBI Taxonomy" id="1441467"/>
    <lineage>
        <taxon>Bacteria</taxon>
        <taxon>Pseudomonadati</taxon>
        <taxon>Pseudomonadota</taxon>
        <taxon>Alphaproteobacteria</taxon>
        <taxon>Rhodospirillales</taxon>
        <taxon>Azospirillaceae</taxon>
        <taxon>Nitrospirillum</taxon>
        <taxon>Nitrospirillum viridazoti</taxon>
    </lineage>
</organism>
<keyword evidence="3" id="KW-1185">Reference proteome</keyword>
<dbReference type="RefSeq" id="WP_088873701.1">
    <property type="nucleotide sequence ID" value="NZ_CP022111.1"/>
</dbReference>
<dbReference type="Proteomes" id="UP000197153">
    <property type="component" value="Chromosome 2"/>
</dbReference>
<dbReference type="KEGG" id="nao:Y958_20320"/>
<protein>
    <submittedName>
        <fullName evidence="2">Uncharacterized protein</fullName>
    </submittedName>
</protein>
<proteinExistence type="predicted"/>
<feature type="transmembrane region" description="Helical" evidence="1">
    <location>
        <begin position="148"/>
        <end position="179"/>
    </location>
</feature>
<feature type="transmembrane region" description="Helical" evidence="1">
    <location>
        <begin position="61"/>
        <end position="78"/>
    </location>
</feature>
<dbReference type="EMBL" id="CP022111">
    <property type="protein sequence ID" value="ASG23183.1"/>
    <property type="molecule type" value="Genomic_DNA"/>
</dbReference>